<dbReference type="EMBL" id="MPZN01000008">
    <property type="protein sequence ID" value="PPL19814.1"/>
    <property type="molecule type" value="Genomic_DNA"/>
</dbReference>
<accession>A0ABX5AZ69</accession>
<proteinExistence type="predicted"/>
<protein>
    <submittedName>
        <fullName evidence="1">Uncharacterized protein</fullName>
    </submittedName>
</protein>
<evidence type="ECO:0000313" key="2">
    <source>
        <dbReference type="Proteomes" id="UP000237755"/>
    </source>
</evidence>
<organism evidence="1 2">
    <name type="scientific">Microterricola pindariensis</name>
    <dbReference type="NCBI Taxonomy" id="478010"/>
    <lineage>
        <taxon>Bacteria</taxon>
        <taxon>Bacillati</taxon>
        <taxon>Actinomycetota</taxon>
        <taxon>Actinomycetes</taxon>
        <taxon>Micrococcales</taxon>
        <taxon>Microbacteriaceae</taxon>
        <taxon>Microterricola</taxon>
    </lineage>
</organism>
<dbReference type="Proteomes" id="UP000237755">
    <property type="component" value="Unassembled WGS sequence"/>
</dbReference>
<gene>
    <name evidence="1" type="ORF">GY24_04140</name>
</gene>
<comment type="caution">
    <text evidence="1">The sequence shown here is derived from an EMBL/GenBank/DDBJ whole genome shotgun (WGS) entry which is preliminary data.</text>
</comment>
<evidence type="ECO:0000313" key="1">
    <source>
        <dbReference type="EMBL" id="PPL19814.1"/>
    </source>
</evidence>
<name>A0ABX5AZ69_9MICO</name>
<keyword evidence="2" id="KW-1185">Reference proteome</keyword>
<reference evidence="1 2" key="1">
    <citation type="journal article" date="2008" name="Int. J. Syst. Evol. Microbiol.">
        <title>Leifsonia pindariensis sp. nov., isolated from the Pindari glacier of the Indian Himalayas, and emended description of the genus Leifsonia.</title>
        <authorList>
            <person name="Reddy G.S."/>
            <person name="Prabagaran S.R."/>
            <person name="Shivaji S."/>
        </authorList>
    </citation>
    <scope>NUCLEOTIDE SEQUENCE [LARGE SCALE GENOMIC DNA]</scope>
    <source>
        <strain evidence="1 2">PON 10</strain>
    </source>
</reference>
<sequence>MYVGTLTMGQETWLAKLEASMPGSQIVACDVVEISDLWMPAEKVSTARRRLLELYFDANGWRRWRDLSYPGQVNQGVALSSKQALRTYDDVVVTFLPEE</sequence>